<dbReference type="Proteomes" id="UP000464884">
    <property type="component" value="Chromosome"/>
</dbReference>
<organism evidence="1 2">
    <name type="scientific">Bifidobacterium adolescentis</name>
    <dbReference type="NCBI Taxonomy" id="1680"/>
    <lineage>
        <taxon>Bacteria</taxon>
        <taxon>Bacillati</taxon>
        <taxon>Actinomycetota</taxon>
        <taxon>Actinomycetes</taxon>
        <taxon>Bifidobacteriales</taxon>
        <taxon>Bifidobacteriaceae</taxon>
        <taxon>Bifidobacterium</taxon>
    </lineage>
</organism>
<evidence type="ECO:0000313" key="2">
    <source>
        <dbReference type="Proteomes" id="UP000464884"/>
    </source>
</evidence>
<dbReference type="RefSeq" id="WP_159140578.1">
    <property type="nucleotide sequence ID" value="NZ_CP047129.1"/>
</dbReference>
<reference evidence="1 2" key="1">
    <citation type="submission" date="2019-12" db="EMBL/GenBank/DDBJ databases">
        <title>Draft Genome Sequence of Bifidobacterium adolescentis ZJ2.</title>
        <authorList>
            <person name="Jin Z."/>
        </authorList>
    </citation>
    <scope>NUCLEOTIDE SEQUENCE [LARGE SCALE GENOMIC DNA]</scope>
    <source>
        <strain evidence="1 2">ZJ2</strain>
    </source>
</reference>
<protein>
    <submittedName>
        <fullName evidence="1">Uncharacterized protein</fullName>
    </submittedName>
</protein>
<dbReference type="AlphaFoldDB" id="A0A6I6R042"/>
<gene>
    <name evidence="1" type="ORF">F3K97_04885</name>
</gene>
<dbReference type="EMBL" id="CP047129">
    <property type="protein sequence ID" value="QHB62667.1"/>
    <property type="molecule type" value="Genomic_DNA"/>
</dbReference>
<evidence type="ECO:0000313" key="1">
    <source>
        <dbReference type="EMBL" id="QHB62667.1"/>
    </source>
</evidence>
<name>A0A6I6R042_BIFAD</name>
<proteinExistence type="predicted"/>
<accession>A0A6I6R042</accession>
<sequence>MAYDREQRDELDERVRGIDWNEEALEPNSPERRMVAGWLEESGLVRQQVRRWFPDPEQAARIFEFTAPRITEKILHKTIVSKEKQVNEKGWWDPTLGTSFCAWAKKTSEAVARANPRRVLSRKAVNASALDRDDDEGTDVYNRAFDDASSRNLMAVDAPALFETHPDLTVPRPVGRGLKELRAMFDADPSHAAAWAYRHGLWHRSLDELEPAVAVALMTQPLKPARAALLPELMPEDPELAREYAASQTASRKYDAERLRRLVRRRAEADGVLEWDVWCRLGTLAAQLLAG</sequence>